<protein>
    <recommendedName>
        <fullName evidence="2">UPF0294 protein BIY20_05200</fullName>
    </recommendedName>
</protein>
<dbReference type="GO" id="GO:0005737">
    <property type="term" value="C:cytoplasm"/>
    <property type="evidence" value="ECO:0007669"/>
    <property type="project" value="UniProtKB-SubCell"/>
</dbReference>
<dbReference type="InterPro" id="IPR005135">
    <property type="entry name" value="Endo/exonuclease/phosphatase"/>
</dbReference>
<keyword evidence="6" id="KW-1185">Reference proteome</keyword>
<dbReference type="STRING" id="1381081.BIY22_18040"/>
<dbReference type="NCBIfam" id="NF003842">
    <property type="entry name" value="PRK05421.1-4"/>
    <property type="match status" value="1"/>
</dbReference>
<dbReference type="GO" id="GO:0003824">
    <property type="term" value="F:catalytic activity"/>
    <property type="evidence" value="ECO:0007669"/>
    <property type="project" value="InterPro"/>
</dbReference>
<comment type="subcellular location">
    <subcellularLocation>
        <location evidence="2">Cytoplasm</location>
    </subcellularLocation>
</comment>
<sequence length="281" mass="31378">MKKKVLLSLPLVVIALGFIAYQVVFTLPQRAQVSTLSSNVVSPKLACYNNPNPIAIDNDGRLNILVWNIYKQNRPQWQAALAALSQDKQLLLLQEASMTPQLRRWIDQGKWSGNLVDAFKAFDTSAGVLNLAHQLPKKACAYTEMEPWLMLPKSALYATYPMSNGETLAVVNIHAVNFTLGTEEYQHQLAALTRALAKHSGPLIIAGDFNSWSEERLAVMKGLLNKLNVKAAVFHPDHRKLFINGLPLDHLFYRGLVLEKAKAPISDASDHNPLEVYFRLP</sequence>
<keyword evidence="1 2" id="KW-0963">Cytoplasm</keyword>
<evidence type="ECO:0000313" key="6">
    <source>
        <dbReference type="Proteomes" id="UP000186039"/>
    </source>
</evidence>
<dbReference type="NCBIfam" id="NF003840">
    <property type="entry name" value="PRK05421.1-2"/>
    <property type="match status" value="1"/>
</dbReference>
<comment type="caution">
    <text evidence="4">The sequence shown here is derived from an EMBL/GenBank/DDBJ whole genome shotgun (WGS) entry which is preliminary data.</text>
</comment>
<dbReference type="EMBL" id="MJMJ01000008">
    <property type="protein sequence ID" value="OLQ91574.1"/>
    <property type="molecule type" value="Genomic_DNA"/>
</dbReference>
<accession>A0A1Q9HLV1</accession>
<dbReference type="InterPro" id="IPR036691">
    <property type="entry name" value="Endo/exonu/phosph_ase_sf"/>
</dbReference>
<evidence type="ECO:0000256" key="2">
    <source>
        <dbReference type="HAMAP-Rule" id="MF_01119"/>
    </source>
</evidence>
<name>A0A1Q9HLV1_9VIBR</name>
<proteinExistence type="inferred from homology"/>
<organism evidence="4 7">
    <name type="scientific">Vibrio panuliri</name>
    <dbReference type="NCBI Taxonomy" id="1381081"/>
    <lineage>
        <taxon>Bacteria</taxon>
        <taxon>Pseudomonadati</taxon>
        <taxon>Pseudomonadota</taxon>
        <taxon>Gammaproteobacteria</taxon>
        <taxon>Vibrionales</taxon>
        <taxon>Vibrionaceae</taxon>
        <taxon>Vibrio</taxon>
    </lineage>
</organism>
<gene>
    <name evidence="5" type="ORF">BIY20_05200</name>
    <name evidence="4" type="ORF">BIY22_18040</name>
</gene>
<evidence type="ECO:0000256" key="1">
    <source>
        <dbReference type="ARBA" id="ARBA00022490"/>
    </source>
</evidence>
<feature type="domain" description="Endonuclease/exonuclease/phosphatase" evidence="3">
    <location>
        <begin position="66"/>
        <end position="271"/>
    </location>
</feature>
<evidence type="ECO:0000313" key="5">
    <source>
        <dbReference type="EMBL" id="OLQ96162.1"/>
    </source>
</evidence>
<dbReference type="EMBL" id="MJMH01000033">
    <property type="protein sequence ID" value="OLQ96162.1"/>
    <property type="molecule type" value="Genomic_DNA"/>
</dbReference>
<comment type="similarity">
    <text evidence="2">Belongs to the UPF0294 family.</text>
</comment>
<dbReference type="InterPro" id="IPR022958">
    <property type="entry name" value="UPF0294"/>
</dbReference>
<dbReference type="HAMAP" id="MF_01119">
    <property type="entry name" value="UPF0294"/>
    <property type="match status" value="1"/>
</dbReference>
<evidence type="ECO:0000259" key="3">
    <source>
        <dbReference type="Pfam" id="PF03372"/>
    </source>
</evidence>
<evidence type="ECO:0000313" key="4">
    <source>
        <dbReference type="EMBL" id="OLQ91574.1"/>
    </source>
</evidence>
<dbReference type="OrthoDB" id="9793162at2"/>
<evidence type="ECO:0000313" key="7">
    <source>
        <dbReference type="Proteomes" id="UP000186313"/>
    </source>
</evidence>
<reference evidence="6 7" key="1">
    <citation type="submission" date="2016-09" db="EMBL/GenBank/DDBJ databases">
        <title>Genomic Taxonomy of the Vibrionaceae.</title>
        <authorList>
            <person name="Gonzalez-Castillo A."/>
            <person name="Gomez-Gil B."/>
            <person name="Enciso-Ibarra K."/>
        </authorList>
    </citation>
    <scope>NUCLEOTIDE SEQUENCE [LARGE SCALE GENOMIC DNA]</scope>
    <source>
        <strain evidence="5 6">CAIM 1902</strain>
        <strain evidence="4 7">CAIM 703</strain>
    </source>
</reference>
<dbReference type="Gene3D" id="3.60.10.10">
    <property type="entry name" value="Endonuclease/exonuclease/phosphatase"/>
    <property type="match status" value="1"/>
</dbReference>
<dbReference type="AlphaFoldDB" id="A0A1Q9HLV1"/>
<dbReference type="RefSeq" id="WP_075706914.1">
    <property type="nucleotide sequence ID" value="NZ_AP019654.1"/>
</dbReference>
<dbReference type="Pfam" id="PF03372">
    <property type="entry name" value="Exo_endo_phos"/>
    <property type="match status" value="1"/>
</dbReference>
<dbReference type="SUPFAM" id="SSF56219">
    <property type="entry name" value="DNase I-like"/>
    <property type="match status" value="1"/>
</dbReference>
<dbReference type="Proteomes" id="UP000186313">
    <property type="component" value="Unassembled WGS sequence"/>
</dbReference>
<dbReference type="Proteomes" id="UP000186039">
    <property type="component" value="Unassembled WGS sequence"/>
</dbReference>